<keyword evidence="6" id="KW-0813">Transport</keyword>
<dbReference type="OrthoDB" id="3358017at2759"/>
<evidence type="ECO:0000256" key="3">
    <source>
        <dbReference type="ARBA" id="ARBA00022475"/>
    </source>
</evidence>
<feature type="transmembrane region" description="Helical" evidence="11">
    <location>
        <begin position="27"/>
        <end position="47"/>
    </location>
</feature>
<feature type="transmembrane region" description="Helical" evidence="11">
    <location>
        <begin position="84"/>
        <end position="107"/>
    </location>
</feature>
<evidence type="ECO:0000313" key="13">
    <source>
        <dbReference type="Proteomes" id="UP000191024"/>
    </source>
</evidence>
<dbReference type="GO" id="GO:0006869">
    <property type="term" value="P:lipid transport"/>
    <property type="evidence" value="ECO:0007669"/>
    <property type="project" value="UniProtKB-KW"/>
</dbReference>
<keyword evidence="6" id="KW-0445">Lipid transport</keyword>
<comment type="similarity">
    <text evidence="2">Belongs to the lipid-translocating exporter (LTE) (TC 9.A.26.1) family.</text>
</comment>
<accession>A0A1G4JQG0</accession>
<dbReference type="Proteomes" id="UP000191024">
    <property type="component" value="Chromosome E"/>
</dbReference>
<keyword evidence="5 11" id="KW-1133">Transmembrane helix</keyword>
<feature type="transmembrane region" description="Helical" evidence="11">
    <location>
        <begin position="240"/>
        <end position="261"/>
    </location>
</feature>
<comment type="function">
    <text evidence="8">Catalyzes the ATP-dependent translocation of sphingoid long-chain bases (LCBs) from the cytoplasmic site toward the extracytoplasmic side of the membrane (flip-flop). Involved in the establishment of the functional lipid asymmetry of the plasma membrane. Regulates intracellular levels of LCBs, sphingolipid precursors that are growth inhibitory at increased levels.</text>
</comment>
<feature type="region of interest" description="Disordered" evidence="10">
    <location>
        <begin position="320"/>
        <end position="351"/>
    </location>
</feature>
<evidence type="ECO:0000256" key="10">
    <source>
        <dbReference type="SAM" id="MobiDB-lite"/>
    </source>
</evidence>
<feature type="transmembrane region" description="Helical" evidence="11">
    <location>
        <begin position="54"/>
        <end position="72"/>
    </location>
</feature>
<evidence type="ECO:0000256" key="6">
    <source>
        <dbReference type="ARBA" id="ARBA00023055"/>
    </source>
</evidence>
<evidence type="ECO:0000256" key="8">
    <source>
        <dbReference type="ARBA" id="ARBA00037472"/>
    </source>
</evidence>
<feature type="transmembrane region" description="Helical" evidence="11">
    <location>
        <begin position="167"/>
        <end position="194"/>
    </location>
</feature>
<keyword evidence="4 11" id="KW-0812">Transmembrane</keyword>
<keyword evidence="7 11" id="KW-0472">Membrane</keyword>
<evidence type="ECO:0000256" key="5">
    <source>
        <dbReference type="ARBA" id="ARBA00022989"/>
    </source>
</evidence>
<evidence type="ECO:0000313" key="12">
    <source>
        <dbReference type="EMBL" id="SCU92950.1"/>
    </source>
</evidence>
<keyword evidence="13" id="KW-1185">Reference proteome</keyword>
<dbReference type="EMBL" id="LT598465">
    <property type="protein sequence ID" value="SCU92950.1"/>
    <property type="molecule type" value="Genomic_DNA"/>
</dbReference>
<dbReference type="STRING" id="1230905.A0A1G4JQG0"/>
<dbReference type="InterPro" id="IPR007568">
    <property type="entry name" value="RTA1"/>
</dbReference>
<feature type="transmembrane region" description="Helical" evidence="11">
    <location>
        <begin position="128"/>
        <end position="147"/>
    </location>
</feature>
<dbReference type="GO" id="GO:0005886">
    <property type="term" value="C:plasma membrane"/>
    <property type="evidence" value="ECO:0007669"/>
    <property type="project" value="UniProtKB-SubCell"/>
</dbReference>
<proteinExistence type="inferred from homology"/>
<organism evidence="12 13">
    <name type="scientific">Lachancea mirantina</name>
    <dbReference type="NCBI Taxonomy" id="1230905"/>
    <lineage>
        <taxon>Eukaryota</taxon>
        <taxon>Fungi</taxon>
        <taxon>Dikarya</taxon>
        <taxon>Ascomycota</taxon>
        <taxon>Saccharomycotina</taxon>
        <taxon>Saccharomycetes</taxon>
        <taxon>Saccharomycetales</taxon>
        <taxon>Saccharomycetaceae</taxon>
        <taxon>Lachancea</taxon>
    </lineage>
</organism>
<dbReference type="Pfam" id="PF04479">
    <property type="entry name" value="RTA1"/>
    <property type="match status" value="1"/>
</dbReference>
<evidence type="ECO:0000256" key="11">
    <source>
        <dbReference type="SAM" id="Phobius"/>
    </source>
</evidence>
<reference evidence="12 13" key="1">
    <citation type="submission" date="2016-03" db="EMBL/GenBank/DDBJ databases">
        <authorList>
            <person name="Devillers H."/>
        </authorList>
    </citation>
    <scope>NUCLEOTIDE SEQUENCE [LARGE SCALE GENOMIC DNA]</scope>
    <source>
        <strain evidence="12">CBS 11717</strain>
    </source>
</reference>
<dbReference type="PANTHER" id="PTHR31465">
    <property type="entry name" value="PROTEIN RTA1-RELATED"/>
    <property type="match status" value="1"/>
</dbReference>
<feature type="compositionally biased region" description="Polar residues" evidence="10">
    <location>
        <begin position="335"/>
        <end position="351"/>
    </location>
</feature>
<dbReference type="GO" id="GO:0000324">
    <property type="term" value="C:fungal-type vacuole"/>
    <property type="evidence" value="ECO:0007669"/>
    <property type="project" value="TreeGrafter"/>
</dbReference>
<keyword evidence="3" id="KW-1003">Cell membrane</keyword>
<evidence type="ECO:0000256" key="2">
    <source>
        <dbReference type="ARBA" id="ARBA00009969"/>
    </source>
</evidence>
<sequence length="351" mass="39587">MLSIRDHIPQSEIPANLSMYSGMVPNFRFNVTMAAIFGLLWIFQLGAGVYTRQYWICIAFICACGLEVAGYTGRALSSNDVQNVNYFLLQFICLTIAPVFTMGGVYYQLAKLIEIYGHSFALLSSPMAYSYIFMGCDIISLVVQAVGGGMSGTAAANYESSATGDHIFVAGLAFQVFTMTAFLFLWFHFCYLIYIKARERHVGAQKFSRNLLQITQTEIDYLYRPKFEFLRQPERWVFKYFPLALTATVIFVYVRCIYRVIELAEGWSGYLITHEWYFIILDALMISAATLALSIFHPGFAFKGKSVGIKITSRKKAAMLESAPSESTPWEHDSTSSSGEMQELNKYSSQV</sequence>
<evidence type="ECO:0000256" key="1">
    <source>
        <dbReference type="ARBA" id="ARBA00004651"/>
    </source>
</evidence>
<evidence type="ECO:0000256" key="4">
    <source>
        <dbReference type="ARBA" id="ARBA00022692"/>
    </source>
</evidence>
<evidence type="ECO:0000256" key="9">
    <source>
        <dbReference type="ARBA" id="ARBA00041117"/>
    </source>
</evidence>
<comment type="subcellular location">
    <subcellularLocation>
        <location evidence="1">Cell membrane</location>
        <topology evidence="1">Multi-pass membrane protein</topology>
    </subcellularLocation>
</comment>
<gene>
    <name evidence="12" type="ORF">LAMI_0E12684G</name>
</gene>
<evidence type="ECO:0000256" key="7">
    <source>
        <dbReference type="ARBA" id="ARBA00023136"/>
    </source>
</evidence>
<dbReference type="PANTHER" id="PTHR31465:SF9">
    <property type="entry name" value="SPHINGOID LONG-CHAIN BASE TRANSPORTER RSB1"/>
    <property type="match status" value="1"/>
</dbReference>
<protein>
    <recommendedName>
        <fullName evidence="9">Sphingoid long-chain base transporter RSB1</fullName>
    </recommendedName>
</protein>
<dbReference type="AlphaFoldDB" id="A0A1G4JQG0"/>
<feature type="transmembrane region" description="Helical" evidence="11">
    <location>
        <begin position="276"/>
        <end position="296"/>
    </location>
</feature>
<name>A0A1G4JQG0_9SACH</name>